<organism evidence="3 4">
    <name type="scientific">Takifugu bimaculatus</name>
    <dbReference type="NCBI Taxonomy" id="433685"/>
    <lineage>
        <taxon>Eukaryota</taxon>
        <taxon>Metazoa</taxon>
        <taxon>Chordata</taxon>
        <taxon>Craniata</taxon>
        <taxon>Vertebrata</taxon>
        <taxon>Euteleostomi</taxon>
        <taxon>Actinopterygii</taxon>
        <taxon>Neopterygii</taxon>
        <taxon>Teleostei</taxon>
        <taxon>Neoteleostei</taxon>
        <taxon>Acanthomorphata</taxon>
        <taxon>Eupercaria</taxon>
        <taxon>Tetraodontiformes</taxon>
        <taxon>Tetradontoidea</taxon>
        <taxon>Tetraodontidae</taxon>
        <taxon>Takifugu</taxon>
    </lineage>
</organism>
<dbReference type="GO" id="GO:0035861">
    <property type="term" value="C:site of double-strand break"/>
    <property type="evidence" value="ECO:0007669"/>
    <property type="project" value="TreeGrafter"/>
</dbReference>
<dbReference type="PANTHER" id="PTHR14495">
    <property type="entry name" value="SHIELDIN COMPLEX SUBUNIT 2"/>
    <property type="match status" value="1"/>
</dbReference>
<reference evidence="3 4" key="1">
    <citation type="submission" date="2019-04" db="EMBL/GenBank/DDBJ databases">
        <title>The sequence and de novo assembly of Takifugu bimaculatus genome using PacBio and Hi-C technologies.</title>
        <authorList>
            <person name="Xu P."/>
            <person name="Liu B."/>
            <person name="Zhou Z."/>
        </authorList>
    </citation>
    <scope>NUCLEOTIDE SEQUENCE [LARGE SCALE GENOMIC DNA]</scope>
    <source>
        <strain evidence="3">TB-2018</strain>
        <tissue evidence="3">Muscle</tissue>
    </source>
</reference>
<evidence type="ECO:0000259" key="1">
    <source>
        <dbReference type="Pfam" id="PF15793"/>
    </source>
</evidence>
<dbReference type="EMBL" id="SWLE01000005">
    <property type="protein sequence ID" value="TNM99350.1"/>
    <property type="molecule type" value="Genomic_DNA"/>
</dbReference>
<dbReference type="GO" id="GO:0005634">
    <property type="term" value="C:nucleus"/>
    <property type="evidence" value="ECO:0007669"/>
    <property type="project" value="TreeGrafter"/>
</dbReference>
<dbReference type="Pfam" id="PF21669">
    <property type="entry name" value="SHLD2_OB1"/>
    <property type="match status" value="1"/>
</dbReference>
<dbReference type="Pfam" id="PF15793">
    <property type="entry name" value="SHLD2_C"/>
    <property type="match status" value="1"/>
</dbReference>
<evidence type="ECO:0000313" key="4">
    <source>
        <dbReference type="Proteomes" id="UP000516260"/>
    </source>
</evidence>
<feature type="domain" description="Shieldin complex subunit 2 C-terminal" evidence="1">
    <location>
        <begin position="175"/>
        <end position="349"/>
    </location>
</feature>
<dbReference type="Proteomes" id="UP000516260">
    <property type="component" value="Chromosome 13"/>
</dbReference>
<dbReference type="InterPro" id="IPR049507">
    <property type="entry name" value="SHLD2_OB1"/>
</dbReference>
<dbReference type="GO" id="GO:0010569">
    <property type="term" value="P:regulation of double-strand break repair via homologous recombination"/>
    <property type="evidence" value="ECO:0007669"/>
    <property type="project" value="TreeGrafter"/>
</dbReference>
<protein>
    <submittedName>
        <fullName evidence="3">Uncharacterized protein</fullName>
    </submittedName>
</protein>
<dbReference type="InterPro" id="IPR029715">
    <property type="entry name" value="FAM35A"/>
</dbReference>
<evidence type="ECO:0000313" key="3">
    <source>
        <dbReference type="EMBL" id="TNM99350.1"/>
    </source>
</evidence>
<comment type="caution">
    <text evidence="3">The sequence shown here is derived from an EMBL/GenBank/DDBJ whole genome shotgun (WGS) entry which is preliminary data.</text>
</comment>
<name>A0A4Z2C587_9TELE</name>
<dbReference type="InterPro" id="IPR031589">
    <property type="entry name" value="SHLD2_C"/>
</dbReference>
<dbReference type="PANTHER" id="PTHR14495:SF2">
    <property type="entry name" value="SHIELDIN COMPLEX SUBUNIT 2"/>
    <property type="match status" value="1"/>
</dbReference>
<accession>A0A4Z2C587</accession>
<keyword evidence="4" id="KW-1185">Reference proteome</keyword>
<feature type="domain" description="Shieldin complex subunit 2 first OB fold" evidence="2">
    <location>
        <begin position="28"/>
        <end position="77"/>
    </location>
</feature>
<sequence length="352" mass="38754">MAARSTLGPNCLPPETFCSSQVNSDVVGLRVNHDKWRGETVLQSTFSSKLLNLGTVSSSNTPPAPKQVHARSLASLCGFLRQQRPLLASLNARPPQDLKRLPYVNLNSLRTNTLVHAWLHVAHTQLGTAHVQALDPAHPKAQEFVDQRSIQRETSIELDLDTLLSQKYSGAVELRVQVTSFHFQDFLTSQRAPRAVLDNSTPLDGIVAVLNDDITYTGCGLCATELDTDANGIYVPCYPCLPHTAVRRYYRPGMLTVRGQGSSQVRVQVPPVLLQKILEAPPDKLHRSSGEASRHTPGSKVKHIQVAAEKIHSLLSLPRKVMVITIQSHFLCDENSVPVAQDFTLLDLQFSS</sequence>
<gene>
    <name evidence="3" type="ORF">fugu_012383</name>
</gene>
<proteinExistence type="predicted"/>
<dbReference type="AlphaFoldDB" id="A0A4Z2C587"/>
<evidence type="ECO:0000259" key="2">
    <source>
        <dbReference type="Pfam" id="PF21669"/>
    </source>
</evidence>